<dbReference type="InterPro" id="IPR025392">
    <property type="entry name" value="DUF4124"/>
</dbReference>
<evidence type="ECO:0000256" key="1">
    <source>
        <dbReference type="SAM" id="SignalP"/>
    </source>
</evidence>
<proteinExistence type="predicted"/>
<keyword evidence="1" id="KW-0732">Signal</keyword>
<reference evidence="3" key="1">
    <citation type="journal article" date="2011" name="Environ. Microbiol.">
        <title>Time-series analyses of Monterey Bay coastal microbial picoplankton using a 'genome proxy' microarray.</title>
        <authorList>
            <person name="Rich V.I."/>
            <person name="Pham V.D."/>
            <person name="Eppley J."/>
            <person name="Shi Y."/>
            <person name="DeLong E.F."/>
        </authorList>
    </citation>
    <scope>NUCLEOTIDE SEQUENCE</scope>
</reference>
<feature type="domain" description="DUF4124" evidence="2">
    <location>
        <begin position="19"/>
        <end position="56"/>
    </location>
</feature>
<accession>E0Y019</accession>
<evidence type="ECO:0000313" key="3">
    <source>
        <dbReference type="EMBL" id="ADI20010.1"/>
    </source>
</evidence>
<evidence type="ECO:0000259" key="2">
    <source>
        <dbReference type="Pfam" id="PF13511"/>
    </source>
</evidence>
<organism evidence="3">
    <name type="scientific">uncultured gamma proteobacterium EB000_65A11</name>
    <dbReference type="NCBI Taxonomy" id="710972"/>
    <lineage>
        <taxon>Bacteria</taxon>
        <taxon>Pseudomonadati</taxon>
        <taxon>Pseudomonadota</taxon>
        <taxon>Gammaproteobacteria</taxon>
        <taxon>environmental samples</taxon>
    </lineage>
</organism>
<protein>
    <recommendedName>
        <fullName evidence="2">DUF4124 domain-containing protein</fullName>
    </recommendedName>
</protein>
<dbReference type="EMBL" id="GU474936">
    <property type="protein sequence ID" value="ADI20010.1"/>
    <property type="molecule type" value="Genomic_DNA"/>
</dbReference>
<dbReference type="AlphaFoldDB" id="E0Y019"/>
<feature type="signal peptide" evidence="1">
    <location>
        <begin position="1"/>
        <end position="20"/>
    </location>
</feature>
<dbReference type="Pfam" id="PF13511">
    <property type="entry name" value="DUF4124"/>
    <property type="match status" value="1"/>
</dbReference>
<name>E0Y019_9GAMM</name>
<sequence>MNNLKYILIIVISTTASLFAANGTHAAQDYYTWIDENGVKNYAQRNPRGYKARRVSKTHKFGEQIFLEKRPAIHPQPLRPRKSILMRY</sequence>
<feature type="chain" id="PRO_5003143234" description="DUF4124 domain-containing protein" evidence="1">
    <location>
        <begin position="21"/>
        <end position="88"/>
    </location>
</feature>